<protein>
    <submittedName>
        <fullName evidence="2">Uncharacterized protein</fullName>
    </submittedName>
</protein>
<feature type="region of interest" description="Disordered" evidence="1">
    <location>
        <begin position="1"/>
        <end position="39"/>
    </location>
</feature>
<proteinExistence type="predicted"/>
<dbReference type="Proteomes" id="UP001222027">
    <property type="component" value="Unassembled WGS sequence"/>
</dbReference>
<gene>
    <name evidence="2" type="ORF">OPV22_024434</name>
</gene>
<keyword evidence="3" id="KW-1185">Reference proteome</keyword>
<name>A0AAV8Q4P9_ENSVE</name>
<dbReference type="AlphaFoldDB" id="A0AAV8Q4P9"/>
<accession>A0AAV8Q4P9</accession>
<feature type="compositionally biased region" description="Basic residues" evidence="1">
    <location>
        <begin position="1"/>
        <end position="12"/>
    </location>
</feature>
<evidence type="ECO:0000256" key="1">
    <source>
        <dbReference type="SAM" id="MobiDB-lite"/>
    </source>
</evidence>
<sequence>MTGFRPNHHRLQRSPSLHVGTAASRKFSGGMMEEDTPTRRLSLRDTCAHQGKLLFMEEQEITEYRPVQHLVLLPS</sequence>
<evidence type="ECO:0000313" key="2">
    <source>
        <dbReference type="EMBL" id="KAJ8470091.1"/>
    </source>
</evidence>
<comment type="caution">
    <text evidence="2">The sequence shown here is derived from an EMBL/GenBank/DDBJ whole genome shotgun (WGS) entry which is preliminary data.</text>
</comment>
<reference evidence="2 3" key="1">
    <citation type="submission" date="2022-12" db="EMBL/GenBank/DDBJ databases">
        <title>Chromosome-scale assembly of the Ensete ventricosum genome.</title>
        <authorList>
            <person name="Dussert Y."/>
            <person name="Stocks J."/>
            <person name="Wendawek A."/>
            <person name="Woldeyes F."/>
            <person name="Nichols R.A."/>
            <person name="Borrell J.S."/>
        </authorList>
    </citation>
    <scope>NUCLEOTIDE SEQUENCE [LARGE SCALE GENOMIC DNA]</scope>
    <source>
        <strain evidence="3">cv. Maze</strain>
        <tissue evidence="2">Seeds</tissue>
    </source>
</reference>
<dbReference type="EMBL" id="JAQQAF010000007">
    <property type="protein sequence ID" value="KAJ8470091.1"/>
    <property type="molecule type" value="Genomic_DNA"/>
</dbReference>
<organism evidence="2 3">
    <name type="scientific">Ensete ventricosum</name>
    <name type="common">Abyssinian banana</name>
    <name type="synonym">Musa ensete</name>
    <dbReference type="NCBI Taxonomy" id="4639"/>
    <lineage>
        <taxon>Eukaryota</taxon>
        <taxon>Viridiplantae</taxon>
        <taxon>Streptophyta</taxon>
        <taxon>Embryophyta</taxon>
        <taxon>Tracheophyta</taxon>
        <taxon>Spermatophyta</taxon>
        <taxon>Magnoliopsida</taxon>
        <taxon>Liliopsida</taxon>
        <taxon>Zingiberales</taxon>
        <taxon>Musaceae</taxon>
        <taxon>Ensete</taxon>
    </lineage>
</organism>
<evidence type="ECO:0000313" key="3">
    <source>
        <dbReference type="Proteomes" id="UP001222027"/>
    </source>
</evidence>